<evidence type="ECO:0000256" key="2">
    <source>
        <dbReference type="ARBA" id="ARBA00022679"/>
    </source>
</evidence>
<name>A0A9D4PMW5_RHISA</name>
<dbReference type="PANTHER" id="PTHR12246">
    <property type="entry name" value="PALMITOYLTRANSFERASE ZDHHC16"/>
    <property type="match status" value="1"/>
</dbReference>
<evidence type="ECO:0000256" key="6">
    <source>
        <dbReference type="ARBA" id="ARBA00023315"/>
    </source>
</evidence>
<keyword evidence="4 7" id="KW-1133">Transmembrane helix</keyword>
<keyword evidence="5 7" id="KW-0472">Membrane</keyword>
<feature type="transmembrane region" description="Helical" evidence="7">
    <location>
        <begin position="209"/>
        <end position="233"/>
    </location>
</feature>
<gene>
    <name evidence="9" type="ORF">HPB52_014054</name>
</gene>
<dbReference type="EC" id="2.3.1.225" evidence="7"/>
<feature type="transmembrane region" description="Helical" evidence="7">
    <location>
        <begin position="52"/>
        <end position="70"/>
    </location>
</feature>
<evidence type="ECO:0000313" key="10">
    <source>
        <dbReference type="Proteomes" id="UP000821837"/>
    </source>
</evidence>
<dbReference type="GO" id="GO:0016020">
    <property type="term" value="C:membrane"/>
    <property type="evidence" value="ECO:0007669"/>
    <property type="project" value="UniProtKB-SubCell"/>
</dbReference>
<dbReference type="Pfam" id="PF01529">
    <property type="entry name" value="DHHC"/>
    <property type="match status" value="1"/>
</dbReference>
<reference evidence="9" key="1">
    <citation type="journal article" date="2020" name="Cell">
        <title>Large-Scale Comparative Analyses of Tick Genomes Elucidate Their Genetic Diversity and Vector Capacities.</title>
        <authorList>
            <consortium name="Tick Genome and Microbiome Consortium (TIGMIC)"/>
            <person name="Jia N."/>
            <person name="Wang J."/>
            <person name="Shi W."/>
            <person name="Du L."/>
            <person name="Sun Y."/>
            <person name="Zhan W."/>
            <person name="Jiang J.F."/>
            <person name="Wang Q."/>
            <person name="Zhang B."/>
            <person name="Ji P."/>
            <person name="Bell-Sakyi L."/>
            <person name="Cui X.M."/>
            <person name="Yuan T.T."/>
            <person name="Jiang B.G."/>
            <person name="Yang W.F."/>
            <person name="Lam T.T."/>
            <person name="Chang Q.C."/>
            <person name="Ding S.J."/>
            <person name="Wang X.J."/>
            <person name="Zhu J.G."/>
            <person name="Ruan X.D."/>
            <person name="Zhao L."/>
            <person name="Wei J.T."/>
            <person name="Ye R.Z."/>
            <person name="Que T.C."/>
            <person name="Du C.H."/>
            <person name="Zhou Y.H."/>
            <person name="Cheng J.X."/>
            <person name="Dai P.F."/>
            <person name="Guo W.B."/>
            <person name="Han X.H."/>
            <person name="Huang E.J."/>
            <person name="Li L.F."/>
            <person name="Wei W."/>
            <person name="Gao Y.C."/>
            <person name="Liu J.Z."/>
            <person name="Shao H.Z."/>
            <person name="Wang X."/>
            <person name="Wang C.C."/>
            <person name="Yang T.C."/>
            <person name="Huo Q.B."/>
            <person name="Li W."/>
            <person name="Chen H.Y."/>
            <person name="Chen S.E."/>
            <person name="Zhou L.G."/>
            <person name="Ni X.B."/>
            <person name="Tian J.H."/>
            <person name="Sheng Y."/>
            <person name="Liu T."/>
            <person name="Pan Y.S."/>
            <person name="Xia L.Y."/>
            <person name="Li J."/>
            <person name="Zhao F."/>
            <person name="Cao W.C."/>
        </authorList>
    </citation>
    <scope>NUCLEOTIDE SEQUENCE</scope>
    <source>
        <strain evidence="9">Rsan-2018</strain>
    </source>
</reference>
<reference evidence="9" key="2">
    <citation type="submission" date="2021-09" db="EMBL/GenBank/DDBJ databases">
        <authorList>
            <person name="Jia N."/>
            <person name="Wang J."/>
            <person name="Shi W."/>
            <person name="Du L."/>
            <person name="Sun Y."/>
            <person name="Zhan W."/>
            <person name="Jiang J."/>
            <person name="Wang Q."/>
            <person name="Zhang B."/>
            <person name="Ji P."/>
            <person name="Sakyi L.B."/>
            <person name="Cui X."/>
            <person name="Yuan T."/>
            <person name="Jiang B."/>
            <person name="Yang W."/>
            <person name="Lam T.T.-Y."/>
            <person name="Chang Q."/>
            <person name="Ding S."/>
            <person name="Wang X."/>
            <person name="Zhu J."/>
            <person name="Ruan X."/>
            <person name="Zhao L."/>
            <person name="Wei J."/>
            <person name="Que T."/>
            <person name="Du C."/>
            <person name="Cheng J."/>
            <person name="Dai P."/>
            <person name="Han X."/>
            <person name="Huang E."/>
            <person name="Gao Y."/>
            <person name="Liu J."/>
            <person name="Shao H."/>
            <person name="Ye R."/>
            <person name="Li L."/>
            <person name="Wei W."/>
            <person name="Wang X."/>
            <person name="Wang C."/>
            <person name="Huo Q."/>
            <person name="Li W."/>
            <person name="Guo W."/>
            <person name="Chen H."/>
            <person name="Chen S."/>
            <person name="Zhou L."/>
            <person name="Zhou L."/>
            <person name="Ni X."/>
            <person name="Tian J."/>
            <person name="Zhou Y."/>
            <person name="Sheng Y."/>
            <person name="Liu T."/>
            <person name="Pan Y."/>
            <person name="Xia L."/>
            <person name="Li J."/>
            <person name="Zhao F."/>
            <person name="Cao W."/>
        </authorList>
    </citation>
    <scope>NUCLEOTIDE SEQUENCE</scope>
    <source>
        <strain evidence="9">Rsan-2018</strain>
        <tissue evidence="9">Larvae</tissue>
    </source>
</reference>
<comment type="subcellular location">
    <subcellularLocation>
        <location evidence="1">Membrane</location>
        <topology evidence="1">Multi-pass membrane protein</topology>
    </subcellularLocation>
</comment>
<comment type="similarity">
    <text evidence="7">Belongs to the DHHC palmitoyltransferase family.</text>
</comment>
<comment type="catalytic activity">
    <reaction evidence="7">
        <text>L-cysteinyl-[protein] + hexadecanoyl-CoA = S-hexadecanoyl-L-cysteinyl-[protein] + CoA</text>
        <dbReference type="Rhea" id="RHEA:36683"/>
        <dbReference type="Rhea" id="RHEA-COMP:10131"/>
        <dbReference type="Rhea" id="RHEA-COMP:11032"/>
        <dbReference type="ChEBI" id="CHEBI:29950"/>
        <dbReference type="ChEBI" id="CHEBI:57287"/>
        <dbReference type="ChEBI" id="CHEBI:57379"/>
        <dbReference type="ChEBI" id="CHEBI:74151"/>
        <dbReference type="EC" id="2.3.1.225"/>
    </reaction>
</comment>
<sequence>MLWRAYRAIVKGLKWVFCWIPALLAMATLGEAYYAYLFVFCGRYVQEDSVRFALATVFHLPLLFCLWSYAQTTFTPPPCVPSCFQFTKDERLELVRCSRNTQLERVVLEAMATRRGVLTRFPNGAVSCCKSCKLVKPDRCHHCSRCVLKMDHHCPWFNNCVCFSTYKFFLLTLFYVVFLAAYTMASVAMYMLHKNPRRRILHRSRHITFLMVVGGSTIVMMGTFLCMHLSFVVRNRTTLESARRPTFKESDDSFDVGVRRNFLESRGGGRRSHGVQGASAKVQYDAAIVRQRKLYALLGSHSRSLRTLAHHDLHALCDWCGCDGNVD</sequence>
<feature type="transmembrane region" description="Helical" evidence="7">
    <location>
        <begin position="168"/>
        <end position="188"/>
    </location>
</feature>
<proteinExistence type="inferred from homology"/>
<organism evidence="9 10">
    <name type="scientific">Rhipicephalus sanguineus</name>
    <name type="common">Brown dog tick</name>
    <name type="synonym">Ixodes sanguineus</name>
    <dbReference type="NCBI Taxonomy" id="34632"/>
    <lineage>
        <taxon>Eukaryota</taxon>
        <taxon>Metazoa</taxon>
        <taxon>Ecdysozoa</taxon>
        <taxon>Arthropoda</taxon>
        <taxon>Chelicerata</taxon>
        <taxon>Arachnida</taxon>
        <taxon>Acari</taxon>
        <taxon>Parasitiformes</taxon>
        <taxon>Ixodida</taxon>
        <taxon>Ixodoidea</taxon>
        <taxon>Ixodidae</taxon>
        <taxon>Rhipicephalinae</taxon>
        <taxon>Rhipicephalus</taxon>
        <taxon>Rhipicephalus</taxon>
    </lineage>
</organism>
<comment type="caution">
    <text evidence="9">The sequence shown here is derived from an EMBL/GenBank/DDBJ whole genome shotgun (WGS) entry which is preliminary data.</text>
</comment>
<dbReference type="Proteomes" id="UP000821837">
    <property type="component" value="Chromosome 6"/>
</dbReference>
<keyword evidence="2 7" id="KW-0808">Transferase</keyword>
<keyword evidence="6 7" id="KW-0012">Acyltransferase</keyword>
<dbReference type="InterPro" id="IPR039859">
    <property type="entry name" value="PFA4/ZDH16/20/ERF2-like"/>
</dbReference>
<protein>
    <recommendedName>
        <fullName evidence="7">Palmitoyltransferase</fullName>
        <ecNumber evidence="7">2.3.1.225</ecNumber>
    </recommendedName>
</protein>
<feature type="transmembrane region" description="Helical" evidence="7">
    <location>
        <begin position="20"/>
        <end position="40"/>
    </location>
</feature>
<accession>A0A9D4PMW5</accession>
<dbReference type="EMBL" id="JABSTV010001252">
    <property type="protein sequence ID" value="KAH7947604.1"/>
    <property type="molecule type" value="Genomic_DNA"/>
</dbReference>
<dbReference type="GO" id="GO:0019706">
    <property type="term" value="F:protein-cysteine S-palmitoyltransferase activity"/>
    <property type="evidence" value="ECO:0007669"/>
    <property type="project" value="UniProtKB-EC"/>
</dbReference>
<comment type="domain">
    <text evidence="7">The DHHC domain is required for palmitoyltransferase activity.</text>
</comment>
<evidence type="ECO:0000313" key="9">
    <source>
        <dbReference type="EMBL" id="KAH7947604.1"/>
    </source>
</evidence>
<keyword evidence="10" id="KW-1185">Reference proteome</keyword>
<feature type="domain" description="Palmitoyltransferase DHHC" evidence="8">
    <location>
        <begin position="127"/>
        <end position="242"/>
    </location>
</feature>
<evidence type="ECO:0000256" key="1">
    <source>
        <dbReference type="ARBA" id="ARBA00004141"/>
    </source>
</evidence>
<evidence type="ECO:0000259" key="8">
    <source>
        <dbReference type="Pfam" id="PF01529"/>
    </source>
</evidence>
<dbReference type="InterPro" id="IPR001594">
    <property type="entry name" value="Palmitoyltrfase_DHHC"/>
</dbReference>
<evidence type="ECO:0000256" key="3">
    <source>
        <dbReference type="ARBA" id="ARBA00022692"/>
    </source>
</evidence>
<keyword evidence="3 7" id="KW-0812">Transmembrane</keyword>
<dbReference type="VEuPathDB" id="VectorBase:RSAN_040130"/>
<dbReference type="PROSITE" id="PS50216">
    <property type="entry name" value="DHHC"/>
    <property type="match status" value="1"/>
</dbReference>
<evidence type="ECO:0000256" key="7">
    <source>
        <dbReference type="RuleBase" id="RU079119"/>
    </source>
</evidence>
<dbReference type="AlphaFoldDB" id="A0A9D4PMW5"/>
<evidence type="ECO:0000256" key="4">
    <source>
        <dbReference type="ARBA" id="ARBA00022989"/>
    </source>
</evidence>
<evidence type="ECO:0000256" key="5">
    <source>
        <dbReference type="ARBA" id="ARBA00023136"/>
    </source>
</evidence>